<accession>A0A8S0VHY1</accession>
<comment type="caution">
    <text evidence="2">The sequence shown here is derived from an EMBL/GenBank/DDBJ whole genome shotgun (WGS) entry which is preliminary data.</text>
</comment>
<dbReference type="Gramene" id="OE9A112454T1">
    <property type="protein sequence ID" value="OE9A112454C1"/>
    <property type="gene ID" value="OE9A112454"/>
</dbReference>
<organism evidence="2 3">
    <name type="scientific">Olea europaea subsp. europaea</name>
    <dbReference type="NCBI Taxonomy" id="158383"/>
    <lineage>
        <taxon>Eukaryota</taxon>
        <taxon>Viridiplantae</taxon>
        <taxon>Streptophyta</taxon>
        <taxon>Embryophyta</taxon>
        <taxon>Tracheophyta</taxon>
        <taxon>Spermatophyta</taxon>
        <taxon>Magnoliopsida</taxon>
        <taxon>eudicotyledons</taxon>
        <taxon>Gunneridae</taxon>
        <taxon>Pentapetalae</taxon>
        <taxon>asterids</taxon>
        <taxon>lamiids</taxon>
        <taxon>Lamiales</taxon>
        <taxon>Oleaceae</taxon>
        <taxon>Oleeae</taxon>
        <taxon>Olea</taxon>
    </lineage>
</organism>
<evidence type="ECO:0000256" key="1">
    <source>
        <dbReference type="SAM" id="MobiDB-lite"/>
    </source>
</evidence>
<proteinExistence type="predicted"/>
<protein>
    <submittedName>
        <fullName evidence="2">Uncharacterized protein</fullName>
    </submittedName>
</protein>
<dbReference type="EMBL" id="CACTIH010009394">
    <property type="protein sequence ID" value="CAA3030809.1"/>
    <property type="molecule type" value="Genomic_DNA"/>
</dbReference>
<reference evidence="2 3" key="1">
    <citation type="submission" date="2019-12" db="EMBL/GenBank/DDBJ databases">
        <authorList>
            <person name="Alioto T."/>
            <person name="Alioto T."/>
            <person name="Gomez Garrido J."/>
        </authorList>
    </citation>
    <scope>NUCLEOTIDE SEQUENCE [LARGE SCALE GENOMIC DNA]</scope>
</reference>
<feature type="region of interest" description="Disordered" evidence="1">
    <location>
        <begin position="19"/>
        <end position="135"/>
    </location>
</feature>
<keyword evidence="3" id="KW-1185">Reference proteome</keyword>
<dbReference type="AlphaFoldDB" id="A0A8S0VHY1"/>
<dbReference type="Proteomes" id="UP000594638">
    <property type="component" value="Unassembled WGS sequence"/>
</dbReference>
<dbReference type="OrthoDB" id="1745209at2759"/>
<evidence type="ECO:0000313" key="3">
    <source>
        <dbReference type="Proteomes" id="UP000594638"/>
    </source>
</evidence>
<evidence type="ECO:0000313" key="2">
    <source>
        <dbReference type="EMBL" id="CAA3030809.1"/>
    </source>
</evidence>
<name>A0A8S0VHY1_OLEEU</name>
<feature type="compositionally biased region" description="Low complexity" evidence="1">
    <location>
        <begin position="118"/>
        <end position="135"/>
    </location>
</feature>
<feature type="compositionally biased region" description="Basic and acidic residues" evidence="1">
    <location>
        <begin position="19"/>
        <end position="36"/>
    </location>
</feature>
<gene>
    <name evidence="2" type="ORF">OLEA9_A112454</name>
</gene>
<sequence>MKIFVKTLKGTHFEIEVKPEDKELSQEHSEVAERIDGGLTRSSGKVQERNVLSDPQEIDNCRRSGTCNKSSSGEGSTTLTGPALKAQPMSATPPTSAPTSTALQAPAVAPAPVPAPASAPVSLPAHAPPATASDL</sequence>
<feature type="compositionally biased region" description="Low complexity" evidence="1">
    <location>
        <begin position="70"/>
        <end position="108"/>
    </location>
</feature>